<dbReference type="NCBIfam" id="TIGR00587">
    <property type="entry name" value="nfo"/>
    <property type="match status" value="1"/>
</dbReference>
<evidence type="ECO:0000256" key="4">
    <source>
        <dbReference type="ARBA" id="ARBA00022723"/>
    </source>
</evidence>
<keyword evidence="7" id="KW-0862">Zinc</keyword>
<dbReference type="SUPFAM" id="SSF51658">
    <property type="entry name" value="Xylose isomerase-like"/>
    <property type="match status" value="1"/>
</dbReference>
<dbReference type="InterPro" id="IPR036237">
    <property type="entry name" value="Xyl_isomerase-like_sf"/>
</dbReference>
<dbReference type="Proteomes" id="UP000198972">
    <property type="component" value="Unassembled WGS sequence"/>
</dbReference>
<dbReference type="PROSITE" id="PS51432">
    <property type="entry name" value="AP_NUCLEASE_F2_4"/>
    <property type="match status" value="1"/>
</dbReference>
<keyword evidence="3" id="KW-0540">Nuclease</keyword>
<dbReference type="GO" id="GO:0003906">
    <property type="term" value="F:DNA-(apurinic or apyrimidinic site) endonuclease activity"/>
    <property type="evidence" value="ECO:0007669"/>
    <property type="project" value="TreeGrafter"/>
</dbReference>
<keyword evidence="4" id="KW-0479">Metal-binding</keyword>
<dbReference type="OrthoDB" id="9805666at2"/>
<dbReference type="InterPro" id="IPR001719">
    <property type="entry name" value="AP_endonuc_2"/>
</dbReference>
<comment type="cofactor">
    <cofactor evidence="1">
        <name>Zn(2+)</name>
        <dbReference type="ChEBI" id="CHEBI:29105"/>
    </cofactor>
</comment>
<sequence length="291" mass="32866">MTANLKIGAHLSIKKGYFGAAKEAFRHGMGAFQYFPKNPRSLSVKSFDLRDAEQCREFCLTHQIVSVAHTPYPSNLAIDRQVEPEQFQRIVMSLRNDLEIAEACGSIGIVVHFGTFKARNPLHGYQNIIQCINEVLLGWNGSSKLLIENQAGNHGDMGMTMEEMISVKKLCASPEHMGFCLDTCHAFASGLWPSNKNMDRYFSLKGSQLDYWEGLSVIHLNDSRYPGLSRKDRHARVGQGYIGEAGFKDLFQREALRELLTQEIPLIFETEPGEDGTYSEDMKKVQRWINA</sequence>
<organism evidence="10 11">
    <name type="scientific">Fontibacillus panacisegetis</name>
    <dbReference type="NCBI Taxonomy" id="670482"/>
    <lineage>
        <taxon>Bacteria</taxon>
        <taxon>Bacillati</taxon>
        <taxon>Bacillota</taxon>
        <taxon>Bacilli</taxon>
        <taxon>Bacillales</taxon>
        <taxon>Paenibacillaceae</taxon>
        <taxon>Fontibacillus</taxon>
    </lineage>
</organism>
<keyword evidence="5" id="KW-0227">DNA damage</keyword>
<evidence type="ECO:0000256" key="5">
    <source>
        <dbReference type="ARBA" id="ARBA00022763"/>
    </source>
</evidence>
<dbReference type="PANTHER" id="PTHR21445">
    <property type="entry name" value="ENDONUCLEASE IV ENDODEOXYRIBONUCLEASE IV"/>
    <property type="match status" value="1"/>
</dbReference>
<evidence type="ECO:0000256" key="3">
    <source>
        <dbReference type="ARBA" id="ARBA00022722"/>
    </source>
</evidence>
<dbReference type="InterPro" id="IPR013022">
    <property type="entry name" value="Xyl_isomerase-like_TIM-brl"/>
</dbReference>
<dbReference type="GO" id="GO:0008270">
    <property type="term" value="F:zinc ion binding"/>
    <property type="evidence" value="ECO:0007669"/>
    <property type="project" value="InterPro"/>
</dbReference>
<keyword evidence="10" id="KW-0255">Endonuclease</keyword>
<evidence type="ECO:0000259" key="9">
    <source>
        <dbReference type="Pfam" id="PF01261"/>
    </source>
</evidence>
<dbReference type="SMART" id="SM00518">
    <property type="entry name" value="AP2Ec"/>
    <property type="match status" value="1"/>
</dbReference>
<protein>
    <submittedName>
        <fullName evidence="10">Endonuclease IV</fullName>
    </submittedName>
</protein>
<dbReference type="Pfam" id="PF01261">
    <property type="entry name" value="AP_endonuc_2"/>
    <property type="match status" value="1"/>
</dbReference>
<dbReference type="STRING" id="670482.SAMN04488542_103116"/>
<dbReference type="AlphaFoldDB" id="A0A1G7GM56"/>
<evidence type="ECO:0000256" key="6">
    <source>
        <dbReference type="ARBA" id="ARBA00022801"/>
    </source>
</evidence>
<feature type="domain" description="Xylose isomerase-like TIM barrel" evidence="9">
    <location>
        <begin position="23"/>
        <end position="274"/>
    </location>
</feature>
<dbReference type="RefSeq" id="WP_091227091.1">
    <property type="nucleotide sequence ID" value="NZ_FNBG01000003.1"/>
</dbReference>
<keyword evidence="11" id="KW-1185">Reference proteome</keyword>
<evidence type="ECO:0000313" key="11">
    <source>
        <dbReference type="Proteomes" id="UP000198972"/>
    </source>
</evidence>
<comment type="similarity">
    <text evidence="2">Belongs to the AP endonuclease 2 family.</text>
</comment>
<dbReference type="EMBL" id="FNBG01000003">
    <property type="protein sequence ID" value="SDE89191.1"/>
    <property type="molecule type" value="Genomic_DNA"/>
</dbReference>
<dbReference type="GO" id="GO:0006284">
    <property type="term" value="P:base-excision repair"/>
    <property type="evidence" value="ECO:0007669"/>
    <property type="project" value="TreeGrafter"/>
</dbReference>
<dbReference type="Gene3D" id="3.20.20.150">
    <property type="entry name" value="Divalent-metal-dependent TIM barrel enzymes"/>
    <property type="match status" value="1"/>
</dbReference>
<accession>A0A1G7GM56</accession>
<evidence type="ECO:0000313" key="10">
    <source>
        <dbReference type="EMBL" id="SDE89191.1"/>
    </source>
</evidence>
<name>A0A1G7GM56_9BACL</name>
<evidence type="ECO:0000256" key="7">
    <source>
        <dbReference type="ARBA" id="ARBA00022833"/>
    </source>
</evidence>
<evidence type="ECO:0000256" key="1">
    <source>
        <dbReference type="ARBA" id="ARBA00001947"/>
    </source>
</evidence>
<keyword evidence="6" id="KW-0378">Hydrolase</keyword>
<dbReference type="InterPro" id="IPR018246">
    <property type="entry name" value="AP_endonuc_F2_Zn_BS"/>
</dbReference>
<dbReference type="PROSITE" id="PS00730">
    <property type="entry name" value="AP_NUCLEASE_F2_2"/>
    <property type="match status" value="1"/>
</dbReference>
<proteinExistence type="inferred from homology"/>
<dbReference type="GO" id="GO:0003677">
    <property type="term" value="F:DNA binding"/>
    <property type="evidence" value="ECO:0007669"/>
    <property type="project" value="InterPro"/>
</dbReference>
<reference evidence="10 11" key="1">
    <citation type="submission" date="2016-10" db="EMBL/GenBank/DDBJ databases">
        <authorList>
            <person name="de Groot N.N."/>
        </authorList>
    </citation>
    <scope>NUCLEOTIDE SEQUENCE [LARGE SCALE GENOMIC DNA]</scope>
    <source>
        <strain evidence="10 11">DSM 28129</strain>
    </source>
</reference>
<gene>
    <name evidence="10" type="ORF">SAMN04488542_103116</name>
</gene>
<evidence type="ECO:0000256" key="2">
    <source>
        <dbReference type="ARBA" id="ARBA00005340"/>
    </source>
</evidence>
<keyword evidence="8" id="KW-0234">DNA repair</keyword>
<dbReference type="PANTHER" id="PTHR21445:SF0">
    <property type="entry name" value="APURINIC-APYRIMIDINIC ENDONUCLEASE"/>
    <property type="match status" value="1"/>
</dbReference>
<evidence type="ECO:0000256" key="8">
    <source>
        <dbReference type="ARBA" id="ARBA00023204"/>
    </source>
</evidence>
<dbReference type="GO" id="GO:0008081">
    <property type="term" value="F:phosphoric diester hydrolase activity"/>
    <property type="evidence" value="ECO:0007669"/>
    <property type="project" value="TreeGrafter"/>
</dbReference>